<dbReference type="InterPro" id="IPR036220">
    <property type="entry name" value="UDP-Glc/GDP-Man_DH_C_sf"/>
</dbReference>
<dbReference type="Pfam" id="PF00984">
    <property type="entry name" value="UDPG_MGDP_dh"/>
    <property type="match status" value="1"/>
</dbReference>
<dbReference type="EMBL" id="JAQQXR010000002">
    <property type="protein sequence ID" value="MDC8757620.1"/>
    <property type="molecule type" value="Genomic_DNA"/>
</dbReference>
<dbReference type="PANTHER" id="PTHR43491:SF2">
    <property type="entry name" value="UDP-N-ACETYL-D-MANNOSAMINE DEHYDROGENASE"/>
    <property type="match status" value="1"/>
</dbReference>
<dbReference type="NCBIfam" id="TIGR03026">
    <property type="entry name" value="NDP-sugDHase"/>
    <property type="match status" value="1"/>
</dbReference>
<protein>
    <submittedName>
        <fullName evidence="6">Nucleotide sugar dehydrogenase</fullName>
    </submittedName>
</protein>
<reference evidence="6 7" key="1">
    <citation type="submission" date="2022-10" db="EMBL/GenBank/DDBJ databases">
        <title>Janthinobacterium sp. hw3 Genome sequencing.</title>
        <authorList>
            <person name="Park S."/>
        </authorList>
    </citation>
    <scope>NUCLEOTIDE SEQUENCE [LARGE SCALE GENOMIC DNA]</scope>
    <source>
        <strain evidence="7">hw3</strain>
    </source>
</reference>
<comment type="caution">
    <text evidence="6">The sequence shown here is derived from an EMBL/GenBank/DDBJ whole genome shotgun (WGS) entry which is preliminary data.</text>
</comment>
<dbReference type="PIRSF" id="PIRSF000124">
    <property type="entry name" value="UDPglc_GDPman_dh"/>
    <property type="match status" value="1"/>
</dbReference>
<dbReference type="SUPFAM" id="SSF48179">
    <property type="entry name" value="6-phosphogluconate dehydrogenase C-terminal domain-like"/>
    <property type="match status" value="1"/>
</dbReference>
<dbReference type="InterPro" id="IPR001732">
    <property type="entry name" value="UDP-Glc/GDP-Man_DH_N"/>
</dbReference>
<dbReference type="SUPFAM" id="SSF51735">
    <property type="entry name" value="NAD(P)-binding Rossmann-fold domains"/>
    <property type="match status" value="1"/>
</dbReference>
<evidence type="ECO:0000256" key="2">
    <source>
        <dbReference type="ARBA" id="ARBA00023002"/>
    </source>
</evidence>
<dbReference type="PANTHER" id="PTHR43491">
    <property type="entry name" value="UDP-N-ACETYL-D-MANNOSAMINE DEHYDROGENASE"/>
    <property type="match status" value="1"/>
</dbReference>
<keyword evidence="3" id="KW-0520">NAD</keyword>
<proteinExistence type="inferred from homology"/>
<dbReference type="InterPro" id="IPR028359">
    <property type="entry name" value="UDP_ManNAc/GlcNAc_DH"/>
</dbReference>
<evidence type="ECO:0000313" key="7">
    <source>
        <dbReference type="Proteomes" id="UP001221208"/>
    </source>
</evidence>
<dbReference type="InterPro" id="IPR036291">
    <property type="entry name" value="NAD(P)-bd_dom_sf"/>
</dbReference>
<dbReference type="SMART" id="SM00984">
    <property type="entry name" value="UDPG_MGDP_dh_C"/>
    <property type="match status" value="1"/>
</dbReference>
<dbReference type="Pfam" id="PF03721">
    <property type="entry name" value="UDPG_MGDP_dh_N"/>
    <property type="match status" value="1"/>
</dbReference>
<dbReference type="SUPFAM" id="SSF52413">
    <property type="entry name" value="UDP-glucose/GDP-mannose dehydrogenase C-terminal domain"/>
    <property type="match status" value="1"/>
</dbReference>
<dbReference type="Pfam" id="PF03720">
    <property type="entry name" value="UDPG_MGDP_dh_C"/>
    <property type="match status" value="1"/>
</dbReference>
<organism evidence="6 7">
    <name type="scientific">Janthinobacterium fluminis</name>
    <dbReference type="NCBI Taxonomy" id="2987524"/>
    <lineage>
        <taxon>Bacteria</taxon>
        <taxon>Pseudomonadati</taxon>
        <taxon>Pseudomonadota</taxon>
        <taxon>Betaproteobacteria</taxon>
        <taxon>Burkholderiales</taxon>
        <taxon>Oxalobacteraceae</taxon>
        <taxon>Janthinobacterium</taxon>
    </lineage>
</organism>
<dbReference type="InterPro" id="IPR017476">
    <property type="entry name" value="UDP-Glc/GDP-Man"/>
</dbReference>
<evidence type="ECO:0000256" key="4">
    <source>
        <dbReference type="PIRNR" id="PIRNR000124"/>
    </source>
</evidence>
<dbReference type="PIRSF" id="PIRSF500136">
    <property type="entry name" value="UDP_ManNAc_DH"/>
    <property type="match status" value="1"/>
</dbReference>
<dbReference type="InterPro" id="IPR014026">
    <property type="entry name" value="UDP-Glc/GDP-Man_DH_dimer"/>
</dbReference>
<keyword evidence="7" id="KW-1185">Reference proteome</keyword>
<evidence type="ECO:0000256" key="1">
    <source>
        <dbReference type="ARBA" id="ARBA00006601"/>
    </source>
</evidence>
<dbReference type="Gene3D" id="3.40.50.720">
    <property type="entry name" value="NAD(P)-binding Rossmann-like Domain"/>
    <property type="match status" value="2"/>
</dbReference>
<name>A0ABT5JYW0_9BURK</name>
<accession>A0ABT5JYW0</accession>
<dbReference type="RefSeq" id="WP_273670290.1">
    <property type="nucleotide sequence ID" value="NZ_JAQQXR010000002.1"/>
</dbReference>
<dbReference type="InterPro" id="IPR014027">
    <property type="entry name" value="UDP-Glc/GDP-Man_DH_C"/>
</dbReference>
<dbReference type="InterPro" id="IPR008927">
    <property type="entry name" value="6-PGluconate_DH-like_C_sf"/>
</dbReference>
<evidence type="ECO:0000313" key="6">
    <source>
        <dbReference type="EMBL" id="MDC8757620.1"/>
    </source>
</evidence>
<gene>
    <name evidence="6" type="ORF">OIK44_08480</name>
</gene>
<sequence length="426" mass="46272">MNTIAVIGLGYVGLPLVVEFGKHTRAIGFDIAQSKVDSCLRGVDPSRELSDAQMAAAVHAEYTADPAMLAEADIIIIAVPTPVDQAHSPDFAPLIGASNSVGQHMKRGAIVVYESTVYPGATEEVCIPVLERASGMKWKDGFFVGYSPERINPGDRQHMLTNIVKVVSGDTPQTLDQVARLYEMIVEPGVHRCSSIKAAEACKVIENTQRDLNIALMNELAIIFDKLGIDTSEVLRAAGTKWNFLKFSPGLVGGHCIGVDPYYLTHKAEMLGYHPQVILAGRRINDGMGKYIAEQTIKNMIAAGSYIKGSRVNVLGLTFKENCADLRNSKVGDVINELKTYGVEVFVHDPYADAEEAMHEYGVRLFSWDELPRADAIVAAVSHQQLLDLPVEDFQQKLVKGGCFIDVKASFDAAALAAAGIGVWRL</sequence>
<evidence type="ECO:0000259" key="5">
    <source>
        <dbReference type="SMART" id="SM00984"/>
    </source>
</evidence>
<feature type="domain" description="UDP-glucose/GDP-mannose dehydrogenase C-terminal" evidence="5">
    <location>
        <begin position="313"/>
        <end position="413"/>
    </location>
</feature>
<comment type="similarity">
    <text evidence="1 4">Belongs to the UDP-glucose/GDP-mannose dehydrogenase family.</text>
</comment>
<evidence type="ECO:0000256" key="3">
    <source>
        <dbReference type="ARBA" id="ARBA00023027"/>
    </source>
</evidence>
<keyword evidence="2" id="KW-0560">Oxidoreductase</keyword>
<dbReference type="Proteomes" id="UP001221208">
    <property type="component" value="Unassembled WGS sequence"/>
</dbReference>